<dbReference type="InterPro" id="IPR037359">
    <property type="entry name" value="NST/OST"/>
</dbReference>
<evidence type="ECO:0000259" key="3">
    <source>
        <dbReference type="Pfam" id="PF00685"/>
    </source>
</evidence>
<dbReference type="Proteomes" id="UP001209885">
    <property type="component" value="Unassembled WGS sequence"/>
</dbReference>
<reference evidence="4 5" key="1">
    <citation type="submission" date="2022-11" db="EMBL/GenBank/DDBJ databases">
        <title>The characterization of three novel Bacteroidetes species and genomic analysis of their roles in tidal elemental geochemical cycles.</title>
        <authorList>
            <person name="Ma K."/>
        </authorList>
    </citation>
    <scope>NUCLEOTIDE SEQUENCE [LARGE SCALE GENOMIC DNA]</scope>
    <source>
        <strain evidence="4 5">M17</strain>
    </source>
</reference>
<evidence type="ECO:0000256" key="1">
    <source>
        <dbReference type="ARBA" id="ARBA00022679"/>
    </source>
</evidence>
<dbReference type="RefSeq" id="WP_266055778.1">
    <property type="nucleotide sequence ID" value="NZ_JAPFQN010000003.1"/>
</dbReference>
<dbReference type="SUPFAM" id="SSF52540">
    <property type="entry name" value="P-loop containing nucleoside triphosphate hydrolases"/>
    <property type="match status" value="1"/>
</dbReference>
<keyword evidence="1" id="KW-0808">Transferase</keyword>
<organism evidence="4 5">
    <name type="scientific">Mangrovivirga halotolerans</name>
    <dbReference type="NCBI Taxonomy" id="2993936"/>
    <lineage>
        <taxon>Bacteria</taxon>
        <taxon>Pseudomonadati</taxon>
        <taxon>Bacteroidota</taxon>
        <taxon>Cytophagia</taxon>
        <taxon>Cytophagales</taxon>
        <taxon>Mangrovivirgaceae</taxon>
        <taxon>Mangrovivirga</taxon>
    </lineage>
</organism>
<dbReference type="InterPro" id="IPR027417">
    <property type="entry name" value="P-loop_NTPase"/>
</dbReference>
<dbReference type="InterPro" id="IPR000863">
    <property type="entry name" value="Sulfotransferase_dom"/>
</dbReference>
<gene>
    <name evidence="4" type="ORF">OO013_05945</name>
</gene>
<proteinExistence type="predicted"/>
<accession>A0ABT3RPY1</accession>
<evidence type="ECO:0000313" key="5">
    <source>
        <dbReference type="Proteomes" id="UP001209885"/>
    </source>
</evidence>
<dbReference type="Pfam" id="PF00685">
    <property type="entry name" value="Sulfotransfer_1"/>
    <property type="match status" value="1"/>
</dbReference>
<keyword evidence="2" id="KW-0325">Glycoprotein</keyword>
<dbReference type="Gene3D" id="3.40.50.300">
    <property type="entry name" value="P-loop containing nucleotide triphosphate hydrolases"/>
    <property type="match status" value="1"/>
</dbReference>
<dbReference type="EMBL" id="JAPFQN010000003">
    <property type="protein sequence ID" value="MCX2743398.1"/>
    <property type="molecule type" value="Genomic_DNA"/>
</dbReference>
<keyword evidence="5" id="KW-1185">Reference proteome</keyword>
<evidence type="ECO:0000313" key="4">
    <source>
        <dbReference type="EMBL" id="MCX2743398.1"/>
    </source>
</evidence>
<protein>
    <submittedName>
        <fullName evidence="4">Sulfotransferase</fullName>
    </submittedName>
</protein>
<feature type="domain" description="Sulfotransferase" evidence="3">
    <location>
        <begin position="1"/>
        <end position="222"/>
    </location>
</feature>
<sequence>MIVGAMKAGTTSLHNYLGFHPEVFTSSPKEIHFLDEKPYDYSHFISDKKIVGVTPQNYTKLHLSKYQNIPQLLKREIPKVKIVYLVRNPIKRILSHYREQQKHGKEPRNGLNNFLLEENNHYLMTSMYFFQISKYLEYFPQDQIEIVLFEDLVNNRLDTLNSIFRFLGVSELKDELMFNFKSNESSLDSRKVDVRRFFPEVIKKFYKKTFPDELRDFINKSFLNDLLLYRTDYKSEIISEETLSKIKPLLYKDVDDLSKLVGQDLIKFWNLK</sequence>
<dbReference type="PANTHER" id="PTHR10605:SF56">
    <property type="entry name" value="BIFUNCTIONAL HEPARAN SULFATE N-DEACETYLASE_N-SULFOTRANSFERASE"/>
    <property type="match status" value="1"/>
</dbReference>
<dbReference type="PANTHER" id="PTHR10605">
    <property type="entry name" value="HEPARAN SULFATE SULFOTRANSFERASE"/>
    <property type="match status" value="1"/>
</dbReference>
<comment type="caution">
    <text evidence="4">The sequence shown here is derived from an EMBL/GenBank/DDBJ whole genome shotgun (WGS) entry which is preliminary data.</text>
</comment>
<name>A0ABT3RPY1_9BACT</name>
<evidence type="ECO:0000256" key="2">
    <source>
        <dbReference type="ARBA" id="ARBA00023180"/>
    </source>
</evidence>